<protein>
    <submittedName>
        <fullName evidence="2">Uncharacterized protein</fullName>
    </submittedName>
</protein>
<feature type="transmembrane region" description="Helical" evidence="1">
    <location>
        <begin position="12"/>
        <end position="35"/>
    </location>
</feature>
<evidence type="ECO:0000256" key="1">
    <source>
        <dbReference type="SAM" id="Phobius"/>
    </source>
</evidence>
<accession>A0A6I4YUI4</accession>
<organism evidence="2 3">
    <name type="scientific">Deinococcus xianganensis</name>
    <dbReference type="NCBI Taxonomy" id="1507289"/>
    <lineage>
        <taxon>Bacteria</taxon>
        <taxon>Thermotogati</taxon>
        <taxon>Deinococcota</taxon>
        <taxon>Deinococci</taxon>
        <taxon>Deinococcales</taxon>
        <taxon>Deinococcaceae</taxon>
        <taxon>Deinococcus</taxon>
    </lineage>
</organism>
<reference evidence="2 3" key="1">
    <citation type="submission" date="2019-11" db="EMBL/GenBank/DDBJ databases">
        <title>Genome sequence of Deinococcus xianganensis Y35, AI-2 producing algicidal bacterium, isolated from lake water.</title>
        <authorList>
            <person name="Li Y."/>
        </authorList>
    </citation>
    <scope>NUCLEOTIDE SEQUENCE [LARGE SCALE GENOMIC DNA]</scope>
    <source>
        <strain evidence="2 3">Y35</strain>
    </source>
</reference>
<comment type="caution">
    <text evidence="2">The sequence shown here is derived from an EMBL/GenBank/DDBJ whole genome shotgun (WGS) entry which is preliminary data.</text>
</comment>
<sequence length="58" mass="6253">MTGEVVVLAVWQYALLLLVAFLIGGMGGALGLFVWQTGTLNRQVDRLLQDLPQDPTGP</sequence>
<dbReference type="AlphaFoldDB" id="A0A6I4YUI4"/>
<gene>
    <name evidence="2" type="ORF">GLX28_14135</name>
</gene>
<keyword evidence="1" id="KW-0812">Transmembrane</keyword>
<evidence type="ECO:0000313" key="3">
    <source>
        <dbReference type="Proteomes" id="UP000430519"/>
    </source>
</evidence>
<keyword evidence="1" id="KW-1133">Transmembrane helix</keyword>
<evidence type="ECO:0000313" key="2">
    <source>
        <dbReference type="EMBL" id="MXV20773.1"/>
    </source>
</evidence>
<keyword evidence="1" id="KW-0472">Membrane</keyword>
<dbReference type="EMBL" id="WVHK01000058">
    <property type="protein sequence ID" value="MXV20773.1"/>
    <property type="molecule type" value="Genomic_DNA"/>
</dbReference>
<dbReference type="Proteomes" id="UP000430519">
    <property type="component" value="Unassembled WGS sequence"/>
</dbReference>
<dbReference type="RefSeq" id="WP_160980542.1">
    <property type="nucleotide sequence ID" value="NZ_WVHK01000058.1"/>
</dbReference>
<proteinExistence type="predicted"/>
<name>A0A6I4YUI4_9DEIO</name>
<keyword evidence="3" id="KW-1185">Reference proteome</keyword>